<protein>
    <submittedName>
        <fullName evidence="2">Uncharacterized protein</fullName>
    </submittedName>
</protein>
<accession>A0AA88M9T4</accession>
<evidence type="ECO:0000313" key="3">
    <source>
        <dbReference type="Proteomes" id="UP001187415"/>
    </source>
</evidence>
<reference evidence="2" key="1">
    <citation type="submission" date="2023-07" db="EMBL/GenBank/DDBJ databases">
        <title>Chromosome-level Genome Assembly of Striped Snakehead (Channa striata).</title>
        <authorList>
            <person name="Liu H."/>
        </authorList>
    </citation>
    <scope>NUCLEOTIDE SEQUENCE</scope>
    <source>
        <strain evidence="2">Gz</strain>
        <tissue evidence="2">Muscle</tissue>
    </source>
</reference>
<organism evidence="2 3">
    <name type="scientific">Channa striata</name>
    <name type="common">Snakehead murrel</name>
    <name type="synonym">Ophicephalus striatus</name>
    <dbReference type="NCBI Taxonomy" id="64152"/>
    <lineage>
        <taxon>Eukaryota</taxon>
        <taxon>Metazoa</taxon>
        <taxon>Chordata</taxon>
        <taxon>Craniata</taxon>
        <taxon>Vertebrata</taxon>
        <taxon>Euteleostomi</taxon>
        <taxon>Actinopterygii</taxon>
        <taxon>Neopterygii</taxon>
        <taxon>Teleostei</taxon>
        <taxon>Neoteleostei</taxon>
        <taxon>Acanthomorphata</taxon>
        <taxon>Anabantaria</taxon>
        <taxon>Anabantiformes</taxon>
        <taxon>Channoidei</taxon>
        <taxon>Channidae</taxon>
        <taxon>Channa</taxon>
    </lineage>
</organism>
<feature type="compositionally biased region" description="Basic and acidic residues" evidence="1">
    <location>
        <begin position="43"/>
        <end position="68"/>
    </location>
</feature>
<comment type="caution">
    <text evidence="2">The sequence shown here is derived from an EMBL/GenBank/DDBJ whole genome shotgun (WGS) entry which is preliminary data.</text>
</comment>
<proteinExistence type="predicted"/>
<name>A0AA88M9T4_CHASR</name>
<feature type="region of interest" description="Disordered" evidence="1">
    <location>
        <begin position="22"/>
        <end position="68"/>
    </location>
</feature>
<dbReference type="AlphaFoldDB" id="A0AA88M9T4"/>
<dbReference type="Proteomes" id="UP001187415">
    <property type="component" value="Unassembled WGS sequence"/>
</dbReference>
<keyword evidence="3" id="KW-1185">Reference proteome</keyword>
<sequence length="68" mass="7969">MFPGVHQAQVVQQRCWLAQEQAEDQRLQTGDKGPEHQCLQHLQRAEEQKLEQGKAEEQKEDSEPRAFR</sequence>
<evidence type="ECO:0000256" key="1">
    <source>
        <dbReference type="SAM" id="MobiDB-lite"/>
    </source>
</evidence>
<evidence type="ECO:0000313" key="2">
    <source>
        <dbReference type="EMBL" id="KAK2833745.1"/>
    </source>
</evidence>
<dbReference type="EMBL" id="JAUPFM010000013">
    <property type="protein sequence ID" value="KAK2833745.1"/>
    <property type="molecule type" value="Genomic_DNA"/>
</dbReference>
<gene>
    <name evidence="2" type="ORF">Q5P01_017634</name>
</gene>